<keyword evidence="2" id="KW-1185">Reference proteome</keyword>
<dbReference type="Proteomes" id="UP001164539">
    <property type="component" value="Chromosome 10"/>
</dbReference>
<sequence length="229" mass="26593">MCEMELQLRLALPNNNHNPDKRFDLNDVWFEPKEGVGLKTWKDDKHKRSFADAFEEIGDESAVMPLLLWSGQPNEEDDDQKGRKKRNSSTINKTEEEEKLLVGWPPIQTWRKKLLHQGQIGRIEKNNRMANQKENNNYNGGLSNSKFVKVKMEGVAIGRKVDLRLYYSFETLINSLIAMFAKYQKCEKPGLQFTLTYQDKEGDWLLARDVPWQAFTESAQRLEILKTGG</sequence>
<evidence type="ECO:0000313" key="2">
    <source>
        <dbReference type="Proteomes" id="UP001164539"/>
    </source>
</evidence>
<organism evidence="1 2">
    <name type="scientific">Melia azedarach</name>
    <name type="common">Chinaberry tree</name>
    <dbReference type="NCBI Taxonomy" id="155640"/>
    <lineage>
        <taxon>Eukaryota</taxon>
        <taxon>Viridiplantae</taxon>
        <taxon>Streptophyta</taxon>
        <taxon>Embryophyta</taxon>
        <taxon>Tracheophyta</taxon>
        <taxon>Spermatophyta</taxon>
        <taxon>Magnoliopsida</taxon>
        <taxon>eudicotyledons</taxon>
        <taxon>Gunneridae</taxon>
        <taxon>Pentapetalae</taxon>
        <taxon>rosids</taxon>
        <taxon>malvids</taxon>
        <taxon>Sapindales</taxon>
        <taxon>Meliaceae</taxon>
        <taxon>Melia</taxon>
    </lineage>
</organism>
<name>A0ACC1X9G8_MELAZ</name>
<accession>A0ACC1X9G8</accession>
<evidence type="ECO:0000313" key="1">
    <source>
        <dbReference type="EMBL" id="KAJ4707876.1"/>
    </source>
</evidence>
<comment type="caution">
    <text evidence="1">The sequence shown here is derived from an EMBL/GenBank/DDBJ whole genome shotgun (WGS) entry which is preliminary data.</text>
</comment>
<protein>
    <submittedName>
        <fullName evidence="1">Auxin-responsive protein</fullName>
    </submittedName>
</protein>
<dbReference type="EMBL" id="CM051403">
    <property type="protein sequence ID" value="KAJ4707876.1"/>
    <property type="molecule type" value="Genomic_DNA"/>
</dbReference>
<proteinExistence type="predicted"/>
<reference evidence="1 2" key="1">
    <citation type="journal article" date="2023" name="Science">
        <title>Complex scaffold remodeling in plant triterpene biosynthesis.</title>
        <authorList>
            <person name="De La Pena R."/>
            <person name="Hodgson H."/>
            <person name="Liu J.C."/>
            <person name="Stephenson M.J."/>
            <person name="Martin A.C."/>
            <person name="Owen C."/>
            <person name="Harkess A."/>
            <person name="Leebens-Mack J."/>
            <person name="Jimenez L.E."/>
            <person name="Osbourn A."/>
            <person name="Sattely E.S."/>
        </authorList>
    </citation>
    <scope>NUCLEOTIDE SEQUENCE [LARGE SCALE GENOMIC DNA]</scope>
    <source>
        <strain evidence="2">cv. JPN11</strain>
        <tissue evidence="1">Leaf</tissue>
    </source>
</reference>
<gene>
    <name evidence="1" type="ORF">OWV82_017921</name>
</gene>